<evidence type="ECO:0000313" key="1">
    <source>
        <dbReference type="EMBL" id="KMM38382.1"/>
    </source>
</evidence>
<reference evidence="1" key="1">
    <citation type="submission" date="2015-06" db="EMBL/GenBank/DDBJ databases">
        <authorList>
            <person name="Liu B."/>
            <person name="Wang J."/>
            <person name="Zhu Y."/>
            <person name="Liu G."/>
            <person name="Chen Q."/>
            <person name="Zheng C."/>
            <person name="Che J."/>
            <person name="Ge C."/>
            <person name="Shi H."/>
            <person name="Pan Z."/>
            <person name="Liu X."/>
        </authorList>
    </citation>
    <scope>NUCLEOTIDE SEQUENCE [LARGE SCALE GENOMIC DNA]</scope>
    <source>
        <strain evidence="1">DSM 16346</strain>
    </source>
</reference>
<sequence>MREHQHYLIEREKIDYFIDRGYRIHGITENLSGAFIEFRLKDNKTDEESTEILHIQTPDGRKYFSALLLKQIQTVS</sequence>
<dbReference type="GeneID" id="301326857"/>
<dbReference type="OrthoDB" id="2454651at2"/>
<accession>A0A0J6FVJ0</accession>
<dbReference type="EMBL" id="LELK01000001">
    <property type="protein sequence ID" value="KMM38382.1"/>
    <property type="molecule type" value="Genomic_DNA"/>
</dbReference>
<dbReference type="RefSeq" id="WP_048309493.1">
    <property type="nucleotide sequence ID" value="NZ_CP119526.1"/>
</dbReference>
<evidence type="ECO:0000313" key="2">
    <source>
        <dbReference type="Proteomes" id="UP000035996"/>
    </source>
</evidence>
<dbReference type="AlphaFoldDB" id="A0A0J6FVJ0"/>
<dbReference type="Proteomes" id="UP000035996">
    <property type="component" value="Unassembled WGS sequence"/>
</dbReference>
<name>A0A0J6FVJ0_9BACL</name>
<keyword evidence="2" id="KW-1185">Reference proteome</keyword>
<protein>
    <submittedName>
        <fullName evidence="1">Uncharacterized protein</fullName>
    </submittedName>
</protein>
<proteinExistence type="predicted"/>
<dbReference type="STRING" id="157733.AB986_03510"/>
<comment type="caution">
    <text evidence="1">The sequence shown here is derived from an EMBL/GenBank/DDBJ whole genome shotgun (WGS) entry which is preliminary data.</text>
</comment>
<gene>
    <name evidence="1" type="ORF">AB986_03510</name>
</gene>
<organism evidence="1 2">
    <name type="scientific">Guptibacillus hwajinpoensis</name>
    <dbReference type="NCBI Taxonomy" id="208199"/>
    <lineage>
        <taxon>Bacteria</taxon>
        <taxon>Bacillati</taxon>
        <taxon>Bacillota</taxon>
        <taxon>Bacilli</taxon>
        <taxon>Bacillales</taxon>
        <taxon>Guptibacillaceae</taxon>
        <taxon>Guptibacillus</taxon>
    </lineage>
</organism>